<dbReference type="Proteomes" id="UP000249390">
    <property type="component" value="Unassembled WGS sequence"/>
</dbReference>
<accession>A0A328D3Z2</accession>
<evidence type="ECO:0000313" key="1">
    <source>
        <dbReference type="EMBL" id="RAL40114.1"/>
    </source>
</evidence>
<protein>
    <submittedName>
        <fullName evidence="1">Uncharacterized protein</fullName>
    </submittedName>
</protein>
<keyword evidence="2" id="KW-1185">Reference proteome</keyword>
<organism evidence="1 2">
    <name type="scientific">Cuscuta australis</name>
    <dbReference type="NCBI Taxonomy" id="267555"/>
    <lineage>
        <taxon>Eukaryota</taxon>
        <taxon>Viridiplantae</taxon>
        <taxon>Streptophyta</taxon>
        <taxon>Embryophyta</taxon>
        <taxon>Tracheophyta</taxon>
        <taxon>Spermatophyta</taxon>
        <taxon>Magnoliopsida</taxon>
        <taxon>eudicotyledons</taxon>
        <taxon>Gunneridae</taxon>
        <taxon>Pentapetalae</taxon>
        <taxon>asterids</taxon>
        <taxon>lamiids</taxon>
        <taxon>Solanales</taxon>
        <taxon>Convolvulaceae</taxon>
        <taxon>Cuscuteae</taxon>
        <taxon>Cuscuta</taxon>
        <taxon>Cuscuta subgen. Grammica</taxon>
        <taxon>Cuscuta sect. Cleistogrammica</taxon>
    </lineage>
</organism>
<dbReference type="PANTHER" id="PTHR31676:SF0">
    <property type="entry name" value="OS03G0210500 PROTEIN"/>
    <property type="match status" value="1"/>
</dbReference>
<name>A0A328D3Z2_9ASTE</name>
<dbReference type="Pfam" id="PF04398">
    <property type="entry name" value="DUF538"/>
    <property type="match status" value="1"/>
</dbReference>
<dbReference type="PANTHER" id="PTHR31676">
    <property type="entry name" value="T31J12.3 PROTEIN-RELATED"/>
    <property type="match status" value="1"/>
</dbReference>
<dbReference type="InterPro" id="IPR036758">
    <property type="entry name" value="At5g01610-like"/>
</dbReference>
<reference evidence="1 2" key="1">
    <citation type="submission" date="2018-06" db="EMBL/GenBank/DDBJ databases">
        <title>The Genome of Cuscuta australis (Dodder) Provides Insight into the Evolution of Plant Parasitism.</title>
        <authorList>
            <person name="Liu H."/>
        </authorList>
    </citation>
    <scope>NUCLEOTIDE SEQUENCE [LARGE SCALE GENOMIC DNA]</scope>
    <source>
        <strain evidence="2">cv. Yunnan</strain>
        <tissue evidence="1">Vines</tissue>
    </source>
</reference>
<sequence>MEKALRAVSMGSKKASDFWLTKKAREEFNNITKDINPRMQAMTNTLEDRAKQIFDKLKGISRETPQDLLKRHNLPVGLFPENVITNFEYEKRTSKLIVYLPFPCEVTFNDRSVVRYSTRVKAILRNNKLEEVEGMRIETRQWVNVTSVYVEGLRPEKVWFATAEVTKSRPLAAYKCHGKAERVAEF</sequence>
<proteinExistence type="predicted"/>
<dbReference type="SUPFAM" id="SSF141562">
    <property type="entry name" value="At5g01610-like"/>
    <property type="match status" value="1"/>
</dbReference>
<dbReference type="EMBL" id="NQVE01000195">
    <property type="protein sequence ID" value="RAL40114.1"/>
    <property type="molecule type" value="Genomic_DNA"/>
</dbReference>
<comment type="caution">
    <text evidence="1">The sequence shown here is derived from an EMBL/GenBank/DDBJ whole genome shotgun (WGS) entry which is preliminary data.</text>
</comment>
<evidence type="ECO:0000313" key="2">
    <source>
        <dbReference type="Proteomes" id="UP000249390"/>
    </source>
</evidence>
<dbReference type="AlphaFoldDB" id="A0A328D3Z2"/>
<dbReference type="Gene3D" id="2.30.240.10">
    <property type="entry name" value="At5g01610-like"/>
    <property type="match status" value="1"/>
</dbReference>
<dbReference type="InterPro" id="IPR007493">
    <property type="entry name" value="DUF538"/>
</dbReference>
<gene>
    <name evidence="1" type="ORF">DM860_008254</name>
</gene>